<dbReference type="InterPro" id="IPR006122">
    <property type="entry name" value="HMA_Cu_ion-bd"/>
</dbReference>
<feature type="domain" description="HMA" evidence="3">
    <location>
        <begin position="2"/>
        <end position="68"/>
    </location>
</feature>
<dbReference type="SUPFAM" id="SSF55008">
    <property type="entry name" value="HMA, heavy metal-associated domain"/>
    <property type="match status" value="1"/>
</dbReference>
<dbReference type="PROSITE" id="PS01047">
    <property type="entry name" value="HMA_1"/>
    <property type="match status" value="1"/>
</dbReference>
<keyword evidence="1" id="KW-0479">Metal-binding</keyword>
<protein>
    <submittedName>
        <fullName evidence="4">Copper ion binding protein</fullName>
    </submittedName>
</protein>
<gene>
    <name evidence="4" type="ORF">V6E02_03085</name>
</gene>
<evidence type="ECO:0000256" key="1">
    <source>
        <dbReference type="ARBA" id="ARBA00022723"/>
    </source>
</evidence>
<accession>A0ABV0ECA4</accession>
<evidence type="ECO:0000313" key="4">
    <source>
        <dbReference type="EMBL" id="MEO1766199.1"/>
    </source>
</evidence>
<dbReference type="Gene3D" id="3.30.70.100">
    <property type="match status" value="1"/>
</dbReference>
<dbReference type="InterPro" id="IPR036163">
    <property type="entry name" value="HMA_dom_sf"/>
</dbReference>
<comment type="caution">
    <text evidence="4">The sequence shown here is derived from an EMBL/GenBank/DDBJ whole genome shotgun (WGS) entry which is preliminary data.</text>
</comment>
<sequence>MESITLDVKGMTCGGCVNSVKRVLTSIDGVSLVEVSLDSGKVQVGYDPARAQPDQFKAAIRDAGYEVS</sequence>
<dbReference type="PRINTS" id="PR00942">
    <property type="entry name" value="CUATPASEI"/>
</dbReference>
<dbReference type="EMBL" id="JBAJEX010000001">
    <property type="protein sequence ID" value="MEO1766199.1"/>
    <property type="molecule type" value="Genomic_DNA"/>
</dbReference>
<dbReference type="RefSeq" id="WP_347307015.1">
    <property type="nucleotide sequence ID" value="NZ_JBAJEX010000001.1"/>
</dbReference>
<dbReference type="CDD" id="cd00371">
    <property type="entry name" value="HMA"/>
    <property type="match status" value="1"/>
</dbReference>
<keyword evidence="5" id="KW-1185">Reference proteome</keyword>
<dbReference type="PANTHER" id="PTHR46594">
    <property type="entry name" value="P-TYPE CATION-TRANSPORTING ATPASE"/>
    <property type="match status" value="1"/>
</dbReference>
<reference evidence="4 5" key="1">
    <citation type="submission" date="2024-02" db="EMBL/GenBank/DDBJ databases">
        <title>New thermophilic sulfur-oxidizing bacteria from a hot springs of the Uzon caldera (Kamchatka, Russia).</title>
        <authorList>
            <person name="Dukat A.M."/>
            <person name="Elcheninov A.G."/>
            <person name="Frolov E.N."/>
        </authorList>
    </citation>
    <scope>NUCLEOTIDE SEQUENCE [LARGE SCALE GENOMIC DNA]</scope>
    <source>
        <strain evidence="4 5">AK1</strain>
    </source>
</reference>
<keyword evidence="2" id="KW-0186">Copper</keyword>
<dbReference type="PROSITE" id="PS50846">
    <property type="entry name" value="HMA_2"/>
    <property type="match status" value="1"/>
</dbReference>
<dbReference type="NCBIfam" id="TIGR00003">
    <property type="entry name" value="copper ion binding protein"/>
    <property type="match status" value="1"/>
</dbReference>
<dbReference type="InterPro" id="IPR006121">
    <property type="entry name" value="HMA_dom"/>
</dbReference>
<name>A0ABV0ECA4_9BURK</name>
<evidence type="ECO:0000313" key="5">
    <source>
        <dbReference type="Proteomes" id="UP001482231"/>
    </source>
</evidence>
<dbReference type="Pfam" id="PF00403">
    <property type="entry name" value="HMA"/>
    <property type="match status" value="1"/>
</dbReference>
<evidence type="ECO:0000259" key="3">
    <source>
        <dbReference type="PROSITE" id="PS50846"/>
    </source>
</evidence>
<proteinExistence type="predicted"/>
<dbReference type="Proteomes" id="UP001482231">
    <property type="component" value="Unassembled WGS sequence"/>
</dbReference>
<dbReference type="InterPro" id="IPR017969">
    <property type="entry name" value="Heavy-metal-associated_CS"/>
</dbReference>
<dbReference type="PANTHER" id="PTHR46594:SF4">
    <property type="entry name" value="P-TYPE CATION-TRANSPORTING ATPASE"/>
    <property type="match status" value="1"/>
</dbReference>
<organism evidence="4 5">
    <name type="scientific">Thiobacter aerophilum</name>
    <dbReference type="NCBI Taxonomy" id="3121275"/>
    <lineage>
        <taxon>Bacteria</taxon>
        <taxon>Pseudomonadati</taxon>
        <taxon>Pseudomonadota</taxon>
        <taxon>Betaproteobacteria</taxon>
        <taxon>Burkholderiales</taxon>
        <taxon>Thiobacteraceae</taxon>
        <taxon>Thiobacter</taxon>
    </lineage>
</organism>
<evidence type="ECO:0000256" key="2">
    <source>
        <dbReference type="ARBA" id="ARBA00023008"/>
    </source>
</evidence>